<accession>A0A5C4JHE4</accession>
<dbReference type="SUPFAM" id="SSF52210">
    <property type="entry name" value="Succinyl-CoA synthetase domains"/>
    <property type="match status" value="2"/>
</dbReference>
<dbReference type="Gene3D" id="3.30.470.20">
    <property type="entry name" value="ATP-grasp fold, B domain"/>
    <property type="match status" value="1"/>
</dbReference>
<evidence type="ECO:0000313" key="2">
    <source>
        <dbReference type="EMBL" id="TMR05529.1"/>
    </source>
</evidence>
<dbReference type="InterPro" id="IPR036291">
    <property type="entry name" value="NAD(P)-bd_dom_sf"/>
</dbReference>
<reference evidence="2 3" key="1">
    <citation type="submission" date="2019-05" db="EMBL/GenBank/DDBJ databases">
        <title>Draft genome sequence of Actinomadura sp. 14C53.</title>
        <authorList>
            <person name="Saricaoglu S."/>
            <person name="Isik K."/>
        </authorList>
    </citation>
    <scope>NUCLEOTIDE SEQUENCE [LARGE SCALE GENOMIC DNA]</scope>
    <source>
        <strain evidence="2 3">14C53</strain>
    </source>
</reference>
<proteinExistence type="predicted"/>
<dbReference type="PANTHER" id="PTHR42793:SF4">
    <property type="entry name" value="BLL6376 PROTEIN"/>
    <property type="match status" value="1"/>
</dbReference>
<dbReference type="GO" id="GO:0005524">
    <property type="term" value="F:ATP binding"/>
    <property type="evidence" value="ECO:0007669"/>
    <property type="project" value="InterPro"/>
</dbReference>
<dbReference type="Pfam" id="PF13549">
    <property type="entry name" value="ATP-grasp_5"/>
    <property type="match status" value="1"/>
</dbReference>
<gene>
    <name evidence="2" type="ORF">ETD83_06290</name>
</gene>
<dbReference type="SUPFAM" id="SSF56059">
    <property type="entry name" value="Glutathione synthetase ATP-binding domain-like"/>
    <property type="match status" value="1"/>
</dbReference>
<dbReference type="InterPro" id="IPR032875">
    <property type="entry name" value="Succ_CoA_lig_flav_dom"/>
</dbReference>
<dbReference type="InterPro" id="IPR003781">
    <property type="entry name" value="CoA-bd"/>
</dbReference>
<dbReference type="SMART" id="SM00881">
    <property type="entry name" value="CoA_binding"/>
    <property type="match status" value="1"/>
</dbReference>
<protein>
    <recommendedName>
        <fullName evidence="1">CoA-binding domain-containing protein</fullName>
    </recommendedName>
</protein>
<dbReference type="Pfam" id="PF13607">
    <property type="entry name" value="Succ_CoA_lig"/>
    <property type="match status" value="1"/>
</dbReference>
<dbReference type="InterPro" id="IPR016102">
    <property type="entry name" value="Succinyl-CoA_synth-like"/>
</dbReference>
<evidence type="ECO:0000313" key="3">
    <source>
        <dbReference type="Proteomes" id="UP000309174"/>
    </source>
</evidence>
<feature type="domain" description="CoA-binding" evidence="1">
    <location>
        <begin position="235"/>
        <end position="330"/>
    </location>
</feature>
<dbReference type="Gene3D" id="3.40.50.261">
    <property type="entry name" value="Succinyl-CoA synthetase domains"/>
    <property type="match status" value="2"/>
</dbReference>
<organism evidence="2 3">
    <name type="scientific">Actinomadura soli</name>
    <dbReference type="NCBI Taxonomy" id="2508997"/>
    <lineage>
        <taxon>Bacteria</taxon>
        <taxon>Bacillati</taxon>
        <taxon>Actinomycetota</taxon>
        <taxon>Actinomycetes</taxon>
        <taxon>Streptosporangiales</taxon>
        <taxon>Thermomonosporaceae</taxon>
        <taxon>Actinomadura</taxon>
    </lineage>
</organism>
<sequence length="696" mass="71054">MVDFSEPEIFTLLAQAGIPVAVSRLAADADEAARAAAALGTPPGTPLVLKAGGLEHKTDDGGVVLGLSGPGEVRAAAADLLSRLGARARPLIVQRQHEGHEMLAGLRREPGVGAVVVVGTGGIHTEVVADAVDALVPLDRAAAEDLVRRHPLHRLLAGHRGSPALDVPALAGLLVALSELAERRPDIGELDLNPVLMGRLGEGVIAVDARMATVDAPPARPARAGPGGPARLDPLLRPRHVAVVGVSDDPAKTGARIYRYLTEKGFTGRVDAVHPAGGEIGGRPRYRSLAEVPGAPDLVSIAVPAKAVPGVAREAAALGVGAAIVHSSGFAETGADGERLQREVAAIFHDAGIPLAGPNSMGVVVPETGMAASLSGALEAGELAAGGVALISGSGALGSCVASRLMEQGVGLSRWVHLGNEADLDVAAYLEWLAHDPKTEVVGMLLENVTDGDRLIRAGRELAARGKPLFAFNMVRSQGARAATRSHTGALVGSHRLRAAVLDAASATRVPTLRVLQDALILAASGGLPRGNRLLAVAASGGACTIIADGAEAGGIALPPFPDGVRERVAGVLPDFVAPVNPLDMSAQIIGRPEVLGEVLEHALDDSRYDAALVQLTTNADPGAELTAKVVVAVRQRISIPLYVARFGAESLAPAGMATYAAAGIPVLDAPDRTMDALVAVVRAAGKLREGSWSSH</sequence>
<keyword evidence="3" id="KW-1185">Reference proteome</keyword>
<dbReference type="OrthoDB" id="190266at2"/>
<dbReference type="InterPro" id="IPR013815">
    <property type="entry name" value="ATP_grasp_subdomain_1"/>
</dbReference>
<dbReference type="SUPFAM" id="SSF51735">
    <property type="entry name" value="NAD(P)-binding Rossmann-fold domains"/>
    <property type="match status" value="1"/>
</dbReference>
<dbReference type="Pfam" id="PF13380">
    <property type="entry name" value="CoA_binding_2"/>
    <property type="match status" value="1"/>
</dbReference>
<name>A0A5C4JHE4_9ACTN</name>
<dbReference type="Gene3D" id="3.30.1490.20">
    <property type="entry name" value="ATP-grasp fold, A domain"/>
    <property type="match status" value="1"/>
</dbReference>
<dbReference type="Gene3D" id="3.40.50.720">
    <property type="entry name" value="NAD(P)-binding Rossmann-like Domain"/>
    <property type="match status" value="1"/>
</dbReference>
<dbReference type="EMBL" id="VCKW01000021">
    <property type="protein sequence ID" value="TMR05529.1"/>
    <property type="molecule type" value="Genomic_DNA"/>
</dbReference>
<dbReference type="RefSeq" id="WP_138644098.1">
    <property type="nucleotide sequence ID" value="NZ_VCKW01000021.1"/>
</dbReference>
<dbReference type="PANTHER" id="PTHR42793">
    <property type="entry name" value="COA BINDING DOMAIN CONTAINING PROTEIN"/>
    <property type="match status" value="1"/>
</dbReference>
<evidence type="ECO:0000259" key="1">
    <source>
        <dbReference type="SMART" id="SM00881"/>
    </source>
</evidence>
<comment type="caution">
    <text evidence="2">The sequence shown here is derived from an EMBL/GenBank/DDBJ whole genome shotgun (WGS) entry which is preliminary data.</text>
</comment>
<dbReference type="AlphaFoldDB" id="A0A5C4JHE4"/>
<dbReference type="Proteomes" id="UP000309174">
    <property type="component" value="Unassembled WGS sequence"/>
</dbReference>